<accession>A0A8U0HT19</accession>
<sequence>MDELDATHTGGTVRNLDVGDSPPSEAVVLAVADARGCDPLDLPPLNGALDPDALDSLFGDRVSGRARTGGRVTFEYADCTVTVTGTRDVFVDATD</sequence>
<evidence type="ECO:0000256" key="1">
    <source>
        <dbReference type="SAM" id="MobiDB-lite"/>
    </source>
</evidence>
<dbReference type="Pfam" id="PF18545">
    <property type="entry name" value="HalOD1"/>
    <property type="match status" value="1"/>
</dbReference>
<dbReference type="RefSeq" id="WP_248650077.1">
    <property type="nucleotide sequence ID" value="NZ_CP096659.1"/>
</dbReference>
<organism evidence="3 4">
    <name type="scientific">Halorussus limi</name>
    <dbReference type="NCBI Taxonomy" id="2938695"/>
    <lineage>
        <taxon>Archaea</taxon>
        <taxon>Methanobacteriati</taxon>
        <taxon>Methanobacteriota</taxon>
        <taxon>Stenosarchaea group</taxon>
        <taxon>Halobacteria</taxon>
        <taxon>Halobacteriales</taxon>
        <taxon>Haladaptataceae</taxon>
        <taxon>Halorussus</taxon>
    </lineage>
</organism>
<dbReference type="Proteomes" id="UP000830729">
    <property type="component" value="Chromosome"/>
</dbReference>
<evidence type="ECO:0000313" key="3">
    <source>
        <dbReference type="EMBL" id="UPV74027.1"/>
    </source>
</evidence>
<dbReference type="InterPro" id="IPR040624">
    <property type="entry name" value="HalOD1"/>
</dbReference>
<keyword evidence="4" id="KW-1185">Reference proteome</keyword>
<reference evidence="3 4" key="1">
    <citation type="submission" date="2022-04" db="EMBL/GenBank/DDBJ databases">
        <title>Diverse halophilic archaea isolated from saline environments.</title>
        <authorList>
            <person name="Cui H.-L."/>
        </authorList>
    </citation>
    <scope>NUCLEOTIDE SEQUENCE [LARGE SCALE GENOMIC DNA]</scope>
    <source>
        <strain evidence="3 4">XZYJT49</strain>
    </source>
</reference>
<feature type="region of interest" description="Disordered" evidence="1">
    <location>
        <begin position="1"/>
        <end position="22"/>
    </location>
</feature>
<name>A0A8U0HT19_9EURY</name>
<evidence type="ECO:0000313" key="4">
    <source>
        <dbReference type="Proteomes" id="UP000830729"/>
    </source>
</evidence>
<evidence type="ECO:0000259" key="2">
    <source>
        <dbReference type="Pfam" id="PF18545"/>
    </source>
</evidence>
<dbReference type="AlphaFoldDB" id="A0A8U0HT19"/>
<protein>
    <recommendedName>
        <fullName evidence="2">Halobacterial output domain-containing protein</fullName>
    </recommendedName>
</protein>
<feature type="domain" description="Halobacterial output" evidence="2">
    <location>
        <begin position="20"/>
        <end position="92"/>
    </location>
</feature>
<dbReference type="KEGG" id="halx:M0R89_15995"/>
<dbReference type="GeneID" id="72186732"/>
<dbReference type="EMBL" id="CP096659">
    <property type="protein sequence ID" value="UPV74027.1"/>
    <property type="molecule type" value="Genomic_DNA"/>
</dbReference>
<proteinExistence type="predicted"/>
<gene>
    <name evidence="3" type="ORF">M0R89_15995</name>
</gene>